<name>X0SKP9_9ZZZZ</name>
<dbReference type="InterPro" id="IPR029063">
    <property type="entry name" value="SAM-dependent_MTases_sf"/>
</dbReference>
<organism evidence="1">
    <name type="scientific">marine sediment metagenome</name>
    <dbReference type="NCBI Taxonomy" id="412755"/>
    <lineage>
        <taxon>unclassified sequences</taxon>
        <taxon>metagenomes</taxon>
        <taxon>ecological metagenomes</taxon>
    </lineage>
</organism>
<reference evidence="1" key="1">
    <citation type="journal article" date="2014" name="Front. Microbiol.">
        <title>High frequency of phylogenetically diverse reductive dehalogenase-homologous genes in deep subseafloor sedimentary metagenomes.</title>
        <authorList>
            <person name="Kawai M."/>
            <person name="Futagami T."/>
            <person name="Toyoda A."/>
            <person name="Takaki Y."/>
            <person name="Nishi S."/>
            <person name="Hori S."/>
            <person name="Arai W."/>
            <person name="Tsubouchi T."/>
            <person name="Morono Y."/>
            <person name="Uchiyama I."/>
            <person name="Ito T."/>
            <person name="Fujiyama A."/>
            <person name="Inagaki F."/>
            <person name="Takami H."/>
        </authorList>
    </citation>
    <scope>NUCLEOTIDE SEQUENCE</scope>
    <source>
        <strain evidence="1">Expedition CK06-06</strain>
    </source>
</reference>
<evidence type="ECO:0008006" key="2">
    <source>
        <dbReference type="Google" id="ProtNLM"/>
    </source>
</evidence>
<dbReference type="EMBL" id="BARS01007328">
    <property type="protein sequence ID" value="GAF81589.1"/>
    <property type="molecule type" value="Genomic_DNA"/>
</dbReference>
<proteinExistence type="predicted"/>
<dbReference type="SUPFAM" id="SSF53335">
    <property type="entry name" value="S-adenosyl-L-methionine-dependent methyltransferases"/>
    <property type="match status" value="1"/>
</dbReference>
<dbReference type="Pfam" id="PF13578">
    <property type="entry name" value="Methyltransf_24"/>
    <property type="match status" value="1"/>
</dbReference>
<sequence>MKALKYILKKYNLDQNAKLPIEIPDIGRDVIPGWLHHLGFKTGVEIGVAAGVFSEQIVRANPQMHLTGVDAYLPYSDYRDYNNPEVFTGFEAQALARLGSYHNYTFIKKWSMDALEDFKDGSLDFVYIDGNHEAPNVFEDIDSWPAKVRSGGIVAGHDYARIPRVEWKVKDAIQKYAKDNNLKPWFIIGASGNHAGTTRDGSRSWMFIKP</sequence>
<protein>
    <recommendedName>
        <fullName evidence="2">Class I SAM-dependent methyltransferase</fullName>
    </recommendedName>
</protein>
<dbReference type="AlphaFoldDB" id="X0SKP9"/>
<comment type="caution">
    <text evidence="1">The sequence shown here is derived from an EMBL/GenBank/DDBJ whole genome shotgun (WGS) entry which is preliminary data.</text>
</comment>
<dbReference type="Gene3D" id="3.40.50.150">
    <property type="entry name" value="Vaccinia Virus protein VP39"/>
    <property type="match status" value="1"/>
</dbReference>
<evidence type="ECO:0000313" key="1">
    <source>
        <dbReference type="EMBL" id="GAF81589.1"/>
    </source>
</evidence>
<accession>X0SKP9</accession>
<gene>
    <name evidence="1" type="ORF">S01H1_14124</name>
</gene>